<dbReference type="Gene3D" id="3.20.20.70">
    <property type="entry name" value="Aldolase class I"/>
    <property type="match status" value="1"/>
</dbReference>
<evidence type="ECO:0000256" key="1">
    <source>
        <dbReference type="ARBA" id="ARBA00001917"/>
    </source>
</evidence>
<proteinExistence type="inferred from homology"/>
<dbReference type="SUPFAM" id="SSF51395">
    <property type="entry name" value="FMN-linked oxidoreductases"/>
    <property type="match status" value="1"/>
</dbReference>
<name>A0A8H5AU07_9AGAR</name>
<evidence type="ECO:0000256" key="7">
    <source>
        <dbReference type="ARBA" id="ARBA00022692"/>
    </source>
</evidence>
<feature type="transmembrane region" description="Helical" evidence="12">
    <location>
        <begin position="128"/>
        <end position="152"/>
    </location>
</feature>
<evidence type="ECO:0000256" key="4">
    <source>
        <dbReference type="ARBA" id="ARBA00022448"/>
    </source>
</evidence>
<dbReference type="GO" id="GO:0010181">
    <property type="term" value="F:FMN binding"/>
    <property type="evidence" value="ECO:0007669"/>
    <property type="project" value="InterPro"/>
</dbReference>
<comment type="similarity">
    <text evidence="3">Belongs to the oligopeptide OPT transporter family.</text>
</comment>
<dbReference type="GO" id="GO:0050661">
    <property type="term" value="F:NADP binding"/>
    <property type="evidence" value="ECO:0007669"/>
    <property type="project" value="InterPro"/>
</dbReference>
<feature type="transmembrane region" description="Helical" evidence="12">
    <location>
        <begin position="226"/>
        <end position="245"/>
    </location>
</feature>
<evidence type="ECO:0000256" key="2">
    <source>
        <dbReference type="ARBA" id="ARBA00004141"/>
    </source>
</evidence>
<evidence type="ECO:0000256" key="8">
    <source>
        <dbReference type="ARBA" id="ARBA00022857"/>
    </source>
</evidence>
<feature type="transmembrane region" description="Helical" evidence="12">
    <location>
        <begin position="401"/>
        <end position="419"/>
    </location>
</feature>
<comment type="subcellular location">
    <subcellularLocation>
        <location evidence="2">Membrane</location>
        <topology evidence="2">Multi-pass membrane protein</topology>
    </subcellularLocation>
</comment>
<dbReference type="Pfam" id="PF00724">
    <property type="entry name" value="Oxidored_FMN"/>
    <property type="match status" value="1"/>
</dbReference>
<comment type="cofactor">
    <cofactor evidence="1">
        <name>FMN</name>
        <dbReference type="ChEBI" id="CHEBI:58210"/>
    </cofactor>
</comment>
<dbReference type="InterPro" id="IPR013785">
    <property type="entry name" value="Aldolase_TIM"/>
</dbReference>
<dbReference type="GO" id="GO:0003959">
    <property type="term" value="F:NADPH dehydrogenase activity"/>
    <property type="evidence" value="ECO:0007669"/>
    <property type="project" value="InterPro"/>
</dbReference>
<keyword evidence="6" id="KW-0288">FMN</keyword>
<dbReference type="InterPro" id="IPR044152">
    <property type="entry name" value="YqjM-like"/>
</dbReference>
<gene>
    <name evidence="14" type="ORF">D9619_007860</name>
</gene>
<dbReference type="PANTHER" id="PTHR43303:SF4">
    <property type="entry name" value="NADPH DEHYDROGENASE C23G7.10C-RELATED"/>
    <property type="match status" value="1"/>
</dbReference>
<dbReference type="InterPro" id="IPR001155">
    <property type="entry name" value="OxRdtase_FMN_N"/>
</dbReference>
<evidence type="ECO:0000256" key="10">
    <source>
        <dbReference type="ARBA" id="ARBA00023002"/>
    </source>
</evidence>
<evidence type="ECO:0000256" key="9">
    <source>
        <dbReference type="ARBA" id="ARBA00022989"/>
    </source>
</evidence>
<dbReference type="GO" id="GO:0016020">
    <property type="term" value="C:membrane"/>
    <property type="evidence" value="ECO:0007669"/>
    <property type="project" value="UniProtKB-SubCell"/>
</dbReference>
<dbReference type="InterPro" id="IPR004813">
    <property type="entry name" value="OPT"/>
</dbReference>
<dbReference type="EMBL" id="JAACJJ010000057">
    <property type="protein sequence ID" value="KAF5310553.1"/>
    <property type="molecule type" value="Genomic_DNA"/>
</dbReference>
<feature type="transmembrane region" description="Helical" evidence="12">
    <location>
        <begin position="329"/>
        <end position="347"/>
    </location>
</feature>
<feature type="domain" description="NADH:flavin oxidoreductase/NADH oxidase N-terminal" evidence="13">
    <location>
        <begin position="736"/>
        <end position="1080"/>
    </location>
</feature>
<keyword evidence="15" id="KW-1185">Reference proteome</keyword>
<feature type="transmembrane region" description="Helical" evidence="12">
    <location>
        <begin position="252"/>
        <end position="270"/>
    </location>
</feature>
<dbReference type="CDD" id="cd02932">
    <property type="entry name" value="OYE_YqiM_FMN"/>
    <property type="match status" value="1"/>
</dbReference>
<evidence type="ECO:0000313" key="14">
    <source>
        <dbReference type="EMBL" id="KAF5310553.1"/>
    </source>
</evidence>
<feature type="transmembrane region" description="Helical" evidence="12">
    <location>
        <begin position="158"/>
        <end position="178"/>
    </location>
</feature>
<sequence length="1119" mass="122191">MNTAFHIPYTFRCIVHSLLGCIAGMTSSESLSLVYKRTLLAITRPVLALDTLFIMESTGTTVLKHLSKDETDFLADDGSLDNKEKQGSVKSSDINSTHEFIDEKILERPEGVALQVISTRDDPELPVLTFRVLFLGVGLSAFSAVLSTIYTFKPQNATVSQLFCLIIAYVLGVAMSALPRHGLWCFINPGPFNIKEHTVIVIMSSTAASVAVAMEVIAALGYGVAGLPYISVVSLLQSLHFRNALNAKRRKFFWIVFAAIFFWEWIPQYAFPLLTAISVVCLADNGRHDFVRNLFGGGSSNEGLGLFSFGVSWTLISQGTPLVLPLKPLGMAIGYMLLTASYYSNVFHGRNLPFMSTSLFGLDGNSYNQTAVIDANYRLNPDALETIGLPRYTTTYALSQLCYNLSLGAAFTYIILWHWPELSSAFGNMRFLRSGHADVDDPHYKGVGIGCSYAGPGGTVLIPAWSILFFTALSIIIAIALGFSESRLRFLKGITELCLSLVTATTGINISTKYAIQIIAAFLHPGQPIYSSDLKLGQYTKVPPRMTFAAQMIIVTNNREVLKDPIGTRVWSGWIIQTYNSASVAMGAFGKELFSIGKPAGYWIIPFAIFLGLFAPIPFWIVWKLSNPESRTAKAMKYINVPIIALYMGFTTTFYRPPLTEEVKLSCSYCLLLFLEQVGTPFPSLPGGGILQLSVQIGASPHKGNGAEGVPYFTPRQTPPAGTAYNPQPSGKPIPKLFQPLTIRGVEFPNRIFLSPLCQYSADNGVVTPWHMSHLGGIFTRGVGLTFVEATGVVPEGRITPEDTGLWNDEQAEALSKITAFAHAQNKKIGIQLAHAGRKASCVAPWLDAAPLAPVEEGGWPDNVWGPSPIPFMPGYPQPRELTVEGIKKIVQAFADAAKRAVAAGFDVIELHSAHGYLLSSFLSPTSNKRTDEYGGSFENRIRFTIEVVDAIRAVIPDTMPFFVRISGTEWLEVVAPNEPSWTIDDTARFAPILAAHGVDLLDVSAGGIDVRQKVRPGPEYQVHYATAAKKAAAGTKMLVSAVGGLYEGKVSAKILEEDRADAIFVGRMFQRNPGLVWDMAEDVGVEMHWANQIRWGFKGRGLQALGTSSKKEVEAHKL</sequence>
<dbReference type="Proteomes" id="UP000567179">
    <property type="component" value="Unassembled WGS sequence"/>
</dbReference>
<organism evidence="14 15">
    <name type="scientific">Psilocybe cf. subviscida</name>
    <dbReference type="NCBI Taxonomy" id="2480587"/>
    <lineage>
        <taxon>Eukaryota</taxon>
        <taxon>Fungi</taxon>
        <taxon>Dikarya</taxon>
        <taxon>Basidiomycota</taxon>
        <taxon>Agaricomycotina</taxon>
        <taxon>Agaricomycetes</taxon>
        <taxon>Agaricomycetidae</taxon>
        <taxon>Agaricales</taxon>
        <taxon>Agaricineae</taxon>
        <taxon>Strophariaceae</taxon>
        <taxon>Psilocybe</taxon>
    </lineage>
</organism>
<keyword evidence="10" id="KW-0560">Oxidoreductase</keyword>
<evidence type="ECO:0000313" key="15">
    <source>
        <dbReference type="Proteomes" id="UP000567179"/>
    </source>
</evidence>
<protein>
    <recommendedName>
        <fullName evidence="13">NADH:flavin oxidoreductase/NADH oxidase N-terminal domain-containing protein</fullName>
    </recommendedName>
</protein>
<evidence type="ECO:0000259" key="13">
    <source>
        <dbReference type="Pfam" id="PF00724"/>
    </source>
</evidence>
<comment type="caution">
    <text evidence="14">The sequence shown here is derived from an EMBL/GenBank/DDBJ whole genome shotgun (WGS) entry which is preliminary data.</text>
</comment>
<evidence type="ECO:0000256" key="5">
    <source>
        <dbReference type="ARBA" id="ARBA00022630"/>
    </source>
</evidence>
<dbReference type="AlphaFoldDB" id="A0A8H5AU07"/>
<keyword evidence="9 12" id="KW-1133">Transmembrane helix</keyword>
<feature type="transmembrane region" description="Helical" evidence="12">
    <location>
        <begin position="600"/>
        <end position="623"/>
    </location>
</feature>
<accession>A0A8H5AU07</accession>
<feature type="transmembrane region" description="Helical" evidence="12">
    <location>
        <begin position="462"/>
        <end position="483"/>
    </location>
</feature>
<keyword evidence="11 12" id="KW-0472">Membrane</keyword>
<dbReference type="GO" id="GO:0035673">
    <property type="term" value="F:oligopeptide transmembrane transporter activity"/>
    <property type="evidence" value="ECO:0007669"/>
    <property type="project" value="InterPro"/>
</dbReference>
<keyword evidence="5" id="KW-0285">Flavoprotein</keyword>
<dbReference type="OrthoDB" id="9986677at2759"/>
<evidence type="ECO:0000256" key="3">
    <source>
        <dbReference type="ARBA" id="ARBA00008807"/>
    </source>
</evidence>
<evidence type="ECO:0000256" key="6">
    <source>
        <dbReference type="ARBA" id="ARBA00022643"/>
    </source>
</evidence>
<dbReference type="Pfam" id="PF03169">
    <property type="entry name" value="OPT"/>
    <property type="match status" value="2"/>
</dbReference>
<keyword evidence="7 12" id="KW-0812">Transmembrane</keyword>
<evidence type="ECO:0000256" key="12">
    <source>
        <dbReference type="SAM" id="Phobius"/>
    </source>
</evidence>
<feature type="transmembrane region" description="Helical" evidence="12">
    <location>
        <begin position="635"/>
        <end position="655"/>
    </location>
</feature>
<keyword evidence="8" id="KW-0521">NADP</keyword>
<dbReference type="PANTHER" id="PTHR43303">
    <property type="entry name" value="NADPH DEHYDROGENASE C23G7.10C-RELATED"/>
    <property type="match status" value="1"/>
</dbReference>
<evidence type="ECO:0000256" key="11">
    <source>
        <dbReference type="ARBA" id="ARBA00023136"/>
    </source>
</evidence>
<keyword evidence="4" id="KW-0813">Transport</keyword>
<reference evidence="14 15" key="1">
    <citation type="journal article" date="2020" name="ISME J.">
        <title>Uncovering the hidden diversity of litter-decomposition mechanisms in mushroom-forming fungi.</title>
        <authorList>
            <person name="Floudas D."/>
            <person name="Bentzer J."/>
            <person name="Ahren D."/>
            <person name="Johansson T."/>
            <person name="Persson P."/>
            <person name="Tunlid A."/>
        </authorList>
    </citation>
    <scope>NUCLEOTIDE SEQUENCE [LARGE SCALE GENOMIC DNA]</scope>
    <source>
        <strain evidence="14 15">CBS 101986</strain>
    </source>
</reference>